<evidence type="ECO:0000313" key="3">
    <source>
        <dbReference type="EMBL" id="MDY3563623.1"/>
    </source>
</evidence>
<feature type="domain" description="BD-FAE-like" evidence="2">
    <location>
        <begin position="63"/>
        <end position="258"/>
    </location>
</feature>
<evidence type="ECO:0000313" key="4">
    <source>
        <dbReference type="Proteomes" id="UP001272242"/>
    </source>
</evidence>
<name>A0ABU5FB42_9BACT</name>
<evidence type="ECO:0000256" key="1">
    <source>
        <dbReference type="ARBA" id="ARBA00022801"/>
    </source>
</evidence>
<reference evidence="4" key="1">
    <citation type="journal article" date="2023" name="Mar. Drugs">
        <title>Gemmata algarum, a Novel Planctomycete Isolated from an Algal Mat, Displays Antimicrobial Activity.</title>
        <authorList>
            <person name="Kumar G."/>
            <person name="Kallscheuer N."/>
            <person name="Kashif M."/>
            <person name="Ahamad S."/>
            <person name="Jagadeeshwari U."/>
            <person name="Pannikurungottu S."/>
            <person name="Haufschild T."/>
            <person name="Kabuu M."/>
            <person name="Sasikala C."/>
            <person name="Jogler C."/>
            <person name="Ramana C."/>
        </authorList>
    </citation>
    <scope>NUCLEOTIDE SEQUENCE [LARGE SCALE GENOMIC DNA]</scope>
    <source>
        <strain evidence="4">JC673</strain>
    </source>
</reference>
<sequence length="299" mass="31673">MTASTRGGRSVVTRRRAVVLAVVCGAGVLAAWLTWPAPDRGMVYAAPGGTPLTLEIDYPAGPGPHPVVLFAPHRGDWDGSFKREDRCRILVKALTRSGYAVATIHYRLIGEHRFPAQIHDGKAAVRWLRANAGRLGLAADRVGAIGVSAGGYGVCMLGTTGPGDGFDDLGEDPAAGRVQAVVALGAPVDWTGGDWSTFVEAHYLRPFLGKTFAEDPALYSRASPGAYATSDDPPVLLVHSAHDQLVPVAQARAFAAKLRRAGVTVELVEEAGAEHVWGGPRLENTLTSVVKFLDANLRR</sequence>
<proteinExistence type="predicted"/>
<dbReference type="GO" id="GO:0016787">
    <property type="term" value="F:hydrolase activity"/>
    <property type="evidence" value="ECO:0007669"/>
    <property type="project" value="UniProtKB-KW"/>
</dbReference>
<dbReference type="Pfam" id="PF20434">
    <property type="entry name" value="BD-FAE"/>
    <property type="match status" value="1"/>
</dbReference>
<dbReference type="PANTHER" id="PTHR48081">
    <property type="entry name" value="AB HYDROLASE SUPERFAMILY PROTEIN C4A8.06C"/>
    <property type="match status" value="1"/>
</dbReference>
<comment type="caution">
    <text evidence="3">The sequence shown here is derived from an EMBL/GenBank/DDBJ whole genome shotgun (WGS) entry which is preliminary data.</text>
</comment>
<keyword evidence="1 3" id="KW-0378">Hydrolase</keyword>
<dbReference type="InterPro" id="IPR050300">
    <property type="entry name" value="GDXG_lipolytic_enzyme"/>
</dbReference>
<dbReference type="Gene3D" id="3.40.50.1820">
    <property type="entry name" value="alpha/beta hydrolase"/>
    <property type="match status" value="1"/>
</dbReference>
<protein>
    <submittedName>
        <fullName evidence="3">Alpha/beta hydrolase</fullName>
    </submittedName>
</protein>
<dbReference type="SUPFAM" id="SSF53474">
    <property type="entry name" value="alpha/beta-Hydrolases"/>
    <property type="match status" value="1"/>
</dbReference>
<dbReference type="Proteomes" id="UP001272242">
    <property type="component" value="Unassembled WGS sequence"/>
</dbReference>
<gene>
    <name evidence="3" type="ORF">R5W23_005239</name>
</gene>
<organism evidence="3 4">
    <name type="scientific">Gemmata algarum</name>
    <dbReference type="NCBI Taxonomy" id="2975278"/>
    <lineage>
        <taxon>Bacteria</taxon>
        <taxon>Pseudomonadati</taxon>
        <taxon>Planctomycetota</taxon>
        <taxon>Planctomycetia</taxon>
        <taxon>Gemmatales</taxon>
        <taxon>Gemmataceae</taxon>
        <taxon>Gemmata</taxon>
    </lineage>
</organism>
<dbReference type="EMBL" id="JAXBLV010000244">
    <property type="protein sequence ID" value="MDY3563623.1"/>
    <property type="molecule type" value="Genomic_DNA"/>
</dbReference>
<dbReference type="InterPro" id="IPR029058">
    <property type="entry name" value="AB_hydrolase_fold"/>
</dbReference>
<dbReference type="RefSeq" id="WP_320689788.1">
    <property type="nucleotide sequence ID" value="NZ_JAXBLV010000244.1"/>
</dbReference>
<evidence type="ECO:0000259" key="2">
    <source>
        <dbReference type="Pfam" id="PF20434"/>
    </source>
</evidence>
<keyword evidence="4" id="KW-1185">Reference proteome</keyword>
<dbReference type="PANTHER" id="PTHR48081:SF13">
    <property type="entry name" value="ALPHA_BETA HYDROLASE"/>
    <property type="match status" value="1"/>
</dbReference>
<dbReference type="InterPro" id="IPR049492">
    <property type="entry name" value="BD-FAE-like_dom"/>
</dbReference>
<accession>A0ABU5FB42</accession>